<dbReference type="AlphaFoldDB" id="A0A653TJC8"/>
<dbReference type="Proteomes" id="UP000430202">
    <property type="component" value="Unassembled WGS sequence"/>
</dbReference>
<accession>A0A653TJC8</accession>
<dbReference type="RefSeq" id="WP_159303172.1">
    <property type="nucleotide sequence ID" value="NZ_JBDVRX010000164.1"/>
</dbReference>
<dbReference type="EMBL" id="CABWLR010000003">
    <property type="protein sequence ID" value="VXB80935.1"/>
    <property type="molecule type" value="Genomic_DNA"/>
</dbReference>
<keyword evidence="2" id="KW-1185">Reference proteome</keyword>
<name>A0A653TJC8_9FLAO</name>
<reference evidence="1 2" key="1">
    <citation type="submission" date="2019-10" db="EMBL/GenBank/DDBJ databases">
        <authorList>
            <person name="Karimi E."/>
        </authorList>
    </citation>
    <scope>NUCLEOTIDE SEQUENCE [LARGE SCALE GENOMIC DNA]</scope>
    <source>
        <strain evidence="1">Maribacter sp. 151</strain>
    </source>
</reference>
<sequence length="128" mass="14681">MMDKQELLGKELSNLYAINKQVNHYFNSCDISFLDEHRQQAIKDYINANTKNEELVAKTLRSLEVNPGNTVDSIVNEIIENLQEICLKKTDNKALDGLGYMMSFNRLVSYHKANVVNIDFILNELEVA</sequence>
<organism evidence="1 2">
    <name type="scientific">Maribacter litoralis</name>
    <dbReference type="NCBI Taxonomy" id="2059726"/>
    <lineage>
        <taxon>Bacteria</taxon>
        <taxon>Pseudomonadati</taxon>
        <taxon>Bacteroidota</taxon>
        <taxon>Flavobacteriia</taxon>
        <taxon>Flavobacteriales</taxon>
        <taxon>Flavobacteriaceae</taxon>
        <taxon>Maribacter</taxon>
    </lineage>
</organism>
<evidence type="ECO:0000313" key="1">
    <source>
        <dbReference type="EMBL" id="VXB80935.1"/>
    </source>
</evidence>
<proteinExistence type="predicted"/>
<evidence type="ECO:0000313" key="2">
    <source>
        <dbReference type="Proteomes" id="UP000430202"/>
    </source>
</evidence>
<gene>
    <name evidence="1" type="ORF">MARI151_30648</name>
</gene>
<protein>
    <submittedName>
        <fullName evidence="1">Uncharacterized protein</fullName>
    </submittedName>
</protein>